<reference evidence="1 2" key="1">
    <citation type="journal article" date="2023" name="Sci. Data">
        <title>Genome assembly of the Korean intertidal mud-creeper Batillaria attramentaria.</title>
        <authorList>
            <person name="Patra A.K."/>
            <person name="Ho P.T."/>
            <person name="Jun S."/>
            <person name="Lee S.J."/>
            <person name="Kim Y."/>
            <person name="Won Y.J."/>
        </authorList>
    </citation>
    <scope>NUCLEOTIDE SEQUENCE [LARGE SCALE GENOMIC DNA]</scope>
    <source>
        <strain evidence="1">Wonlab-2016</strain>
    </source>
</reference>
<name>A0ABD0L9X9_9CAEN</name>
<comment type="caution">
    <text evidence="1">The sequence shown here is derived from an EMBL/GenBank/DDBJ whole genome shotgun (WGS) entry which is preliminary data.</text>
</comment>
<dbReference type="EMBL" id="JACVVK020000070">
    <property type="protein sequence ID" value="KAK7496096.1"/>
    <property type="molecule type" value="Genomic_DNA"/>
</dbReference>
<sequence>MYKLHAAIFTFSSQWLVLYTEKTQGLRSVCAASVHIKMKLSKYSVHCKKRCHGCWPGVANSAGSLNTENIQLASSVVWQKHSKHYRSNLTTDIYTGNNTKEIDILKRTVAADRDPPYN</sequence>
<gene>
    <name evidence="1" type="ORF">BaRGS_00012797</name>
</gene>
<dbReference type="Proteomes" id="UP001519460">
    <property type="component" value="Unassembled WGS sequence"/>
</dbReference>
<organism evidence="1 2">
    <name type="scientific">Batillaria attramentaria</name>
    <dbReference type="NCBI Taxonomy" id="370345"/>
    <lineage>
        <taxon>Eukaryota</taxon>
        <taxon>Metazoa</taxon>
        <taxon>Spiralia</taxon>
        <taxon>Lophotrochozoa</taxon>
        <taxon>Mollusca</taxon>
        <taxon>Gastropoda</taxon>
        <taxon>Caenogastropoda</taxon>
        <taxon>Sorbeoconcha</taxon>
        <taxon>Cerithioidea</taxon>
        <taxon>Batillariidae</taxon>
        <taxon>Batillaria</taxon>
    </lineage>
</organism>
<evidence type="ECO:0000313" key="2">
    <source>
        <dbReference type="Proteomes" id="UP001519460"/>
    </source>
</evidence>
<dbReference type="AlphaFoldDB" id="A0ABD0L9X9"/>
<accession>A0ABD0L9X9</accession>
<keyword evidence="2" id="KW-1185">Reference proteome</keyword>
<proteinExistence type="predicted"/>
<evidence type="ECO:0000313" key="1">
    <source>
        <dbReference type="EMBL" id="KAK7496096.1"/>
    </source>
</evidence>
<protein>
    <submittedName>
        <fullName evidence="1">Uncharacterized protein</fullName>
    </submittedName>
</protein>